<dbReference type="Gene3D" id="3.60.110.10">
    <property type="entry name" value="Carbon-nitrogen hydrolase"/>
    <property type="match status" value="1"/>
</dbReference>
<dbReference type="EMBL" id="OMOQ01000003">
    <property type="protein sequence ID" value="SPH24200.1"/>
    <property type="molecule type" value="Genomic_DNA"/>
</dbReference>
<sequence length="509" mass="54770">MRFRPRRYFARAHRPGARTLALVALVGAGVAAGQAPWELWYIALPAFAVLTAIVARETDPLRTVWLGWIGGAGYFAATLFWIVEPFFVDVARHGWMAPFALLLMAFGMALFWGLAAWVASLGRGPGLRALGFALGLVATDLARGYVFTGFPWALLGHVWIGTPVMQAAAWVGPVGLSLAFAVPAALPMLGRRVLPRFALGFVGAAVIGALWWAGTERLAAPEPPGDPSIRVRLIQPNAAQALKWRGDMWRIFLERQMEQTALPAEKPLDLIIWPESAIPFLLERSGALFEDIARASGGVPMAAGIQRAEDLRYFNSLAFADGSGRITEVYDKWHLVPFGEYVPFGDLFARVGIAAFAAQAGNSYSAGPGARIVDLGPLGKVLPLICYEAVFPQDLNAAEGRADWILQVTNDGWFGNVAGPYQHFAQARLRAVEQGLPLLRAANTGITAVIDAKGRVHQSLALNTQGVIDADLPAALPPTPYVRTGDVPATIFVAVALLALGLGRRRISD</sequence>
<organism evidence="11 12">
    <name type="scientific">Albidovulum aquaemixtae</name>
    <dbReference type="NCBI Taxonomy" id="1542388"/>
    <lineage>
        <taxon>Bacteria</taxon>
        <taxon>Pseudomonadati</taxon>
        <taxon>Pseudomonadota</taxon>
        <taxon>Alphaproteobacteria</taxon>
        <taxon>Rhodobacterales</taxon>
        <taxon>Paracoccaceae</taxon>
        <taxon>Albidovulum</taxon>
    </lineage>
</organism>
<protein>
    <recommendedName>
        <fullName evidence="9">Apolipoprotein N-acyltransferase</fullName>
        <shortName evidence="9">ALP N-acyltransferase</shortName>
        <ecNumber evidence="9">2.3.1.269</ecNumber>
    </recommendedName>
</protein>
<evidence type="ECO:0000256" key="9">
    <source>
        <dbReference type="HAMAP-Rule" id="MF_01148"/>
    </source>
</evidence>
<dbReference type="SUPFAM" id="SSF56317">
    <property type="entry name" value="Carbon-nitrogen hydrolase"/>
    <property type="match status" value="1"/>
</dbReference>
<gene>
    <name evidence="9 11" type="primary">lnt</name>
    <name evidence="11" type="ORF">DEA8626_03249</name>
</gene>
<comment type="subcellular location">
    <subcellularLocation>
        <location evidence="1 9">Cell membrane</location>
        <topology evidence="1 9">Multi-pass membrane protein</topology>
    </subcellularLocation>
</comment>
<evidence type="ECO:0000313" key="12">
    <source>
        <dbReference type="Proteomes" id="UP000244924"/>
    </source>
</evidence>
<dbReference type="PROSITE" id="PS50263">
    <property type="entry name" value="CN_HYDROLASE"/>
    <property type="match status" value="1"/>
</dbReference>
<feature type="transmembrane region" description="Helical" evidence="9">
    <location>
        <begin position="41"/>
        <end position="58"/>
    </location>
</feature>
<name>A0A2R8BLE3_9RHOB</name>
<dbReference type="OrthoDB" id="9804277at2"/>
<dbReference type="PANTHER" id="PTHR38686:SF1">
    <property type="entry name" value="APOLIPOPROTEIN N-ACYLTRANSFERASE"/>
    <property type="match status" value="1"/>
</dbReference>
<keyword evidence="11" id="KW-0449">Lipoprotein</keyword>
<dbReference type="NCBIfam" id="TIGR00546">
    <property type="entry name" value="lnt"/>
    <property type="match status" value="1"/>
</dbReference>
<keyword evidence="3 9" id="KW-1003">Cell membrane</keyword>
<dbReference type="PANTHER" id="PTHR38686">
    <property type="entry name" value="APOLIPOPROTEIN N-ACYLTRANSFERASE"/>
    <property type="match status" value="1"/>
</dbReference>
<keyword evidence="12" id="KW-1185">Reference proteome</keyword>
<keyword evidence="6 9" id="KW-1133">Transmembrane helix</keyword>
<comment type="function">
    <text evidence="9">Catalyzes the phospholipid dependent N-acylation of the N-terminal cysteine of apolipoprotein, the last step in lipoprotein maturation.</text>
</comment>
<dbReference type="InterPro" id="IPR045378">
    <property type="entry name" value="LNT_N"/>
</dbReference>
<dbReference type="GO" id="GO:0042158">
    <property type="term" value="P:lipoprotein biosynthetic process"/>
    <property type="evidence" value="ECO:0007669"/>
    <property type="project" value="UniProtKB-UniRule"/>
</dbReference>
<reference evidence="11 12" key="1">
    <citation type="submission" date="2018-03" db="EMBL/GenBank/DDBJ databases">
        <authorList>
            <person name="Keele B.F."/>
        </authorList>
    </citation>
    <scope>NUCLEOTIDE SEQUENCE [LARGE SCALE GENOMIC DNA]</scope>
    <source>
        <strain evidence="11 12">CECT 8626</strain>
    </source>
</reference>
<comment type="similarity">
    <text evidence="2 9">Belongs to the CN hydrolase family. Apolipoprotein N-acyltransferase subfamily.</text>
</comment>
<dbReference type="InterPro" id="IPR004563">
    <property type="entry name" value="Apolipo_AcylTrfase"/>
</dbReference>
<dbReference type="UniPathway" id="UPA00666"/>
<keyword evidence="8 9" id="KW-0012">Acyltransferase</keyword>
<dbReference type="CDD" id="cd07571">
    <property type="entry name" value="ALP_N-acyl_transferase"/>
    <property type="match status" value="1"/>
</dbReference>
<proteinExistence type="inferred from homology"/>
<evidence type="ECO:0000256" key="4">
    <source>
        <dbReference type="ARBA" id="ARBA00022679"/>
    </source>
</evidence>
<dbReference type="GO" id="GO:0005886">
    <property type="term" value="C:plasma membrane"/>
    <property type="evidence" value="ECO:0007669"/>
    <property type="project" value="UniProtKB-SubCell"/>
</dbReference>
<feature type="transmembrane region" description="Helical" evidence="9">
    <location>
        <begin position="193"/>
        <end position="214"/>
    </location>
</feature>
<dbReference type="InterPro" id="IPR003010">
    <property type="entry name" value="C-N_Hydrolase"/>
</dbReference>
<feature type="transmembrane region" description="Helical" evidence="9">
    <location>
        <begin position="167"/>
        <end position="186"/>
    </location>
</feature>
<comment type="pathway">
    <text evidence="9">Protein modification; lipoprotein biosynthesis (N-acyl transfer).</text>
</comment>
<keyword evidence="5 9" id="KW-0812">Transmembrane</keyword>
<evidence type="ECO:0000256" key="8">
    <source>
        <dbReference type="ARBA" id="ARBA00023315"/>
    </source>
</evidence>
<evidence type="ECO:0000256" key="5">
    <source>
        <dbReference type="ARBA" id="ARBA00022692"/>
    </source>
</evidence>
<feature type="domain" description="CN hydrolase" evidence="10">
    <location>
        <begin position="234"/>
        <end position="474"/>
    </location>
</feature>
<evidence type="ECO:0000313" key="11">
    <source>
        <dbReference type="EMBL" id="SPH24200.1"/>
    </source>
</evidence>
<dbReference type="Proteomes" id="UP000244924">
    <property type="component" value="Unassembled WGS sequence"/>
</dbReference>
<evidence type="ECO:0000256" key="1">
    <source>
        <dbReference type="ARBA" id="ARBA00004651"/>
    </source>
</evidence>
<keyword evidence="4 9" id="KW-0808">Transferase</keyword>
<evidence type="ECO:0000256" key="3">
    <source>
        <dbReference type="ARBA" id="ARBA00022475"/>
    </source>
</evidence>
<feature type="transmembrane region" description="Helical" evidence="9">
    <location>
        <begin position="65"/>
        <end position="83"/>
    </location>
</feature>
<evidence type="ECO:0000256" key="7">
    <source>
        <dbReference type="ARBA" id="ARBA00023136"/>
    </source>
</evidence>
<comment type="catalytic activity">
    <reaction evidence="9">
        <text>N-terminal S-1,2-diacyl-sn-glyceryl-L-cysteinyl-[lipoprotein] + a glycerophospholipid = N-acyl-S-1,2-diacyl-sn-glyceryl-L-cysteinyl-[lipoprotein] + a 2-acyl-sn-glycero-3-phospholipid + H(+)</text>
        <dbReference type="Rhea" id="RHEA:48228"/>
        <dbReference type="Rhea" id="RHEA-COMP:14681"/>
        <dbReference type="Rhea" id="RHEA-COMP:14684"/>
        <dbReference type="ChEBI" id="CHEBI:15378"/>
        <dbReference type="ChEBI" id="CHEBI:136912"/>
        <dbReference type="ChEBI" id="CHEBI:140656"/>
        <dbReference type="ChEBI" id="CHEBI:140657"/>
        <dbReference type="ChEBI" id="CHEBI:140660"/>
        <dbReference type="EC" id="2.3.1.269"/>
    </reaction>
</comment>
<evidence type="ECO:0000259" key="10">
    <source>
        <dbReference type="PROSITE" id="PS50263"/>
    </source>
</evidence>
<dbReference type="EC" id="2.3.1.269" evidence="9"/>
<dbReference type="InterPro" id="IPR036526">
    <property type="entry name" value="C-N_Hydrolase_sf"/>
</dbReference>
<feature type="transmembrane region" description="Helical" evidence="9">
    <location>
        <begin position="95"/>
        <end position="118"/>
    </location>
</feature>
<dbReference type="AlphaFoldDB" id="A0A2R8BLE3"/>
<evidence type="ECO:0000256" key="2">
    <source>
        <dbReference type="ARBA" id="ARBA00010065"/>
    </source>
</evidence>
<dbReference type="Pfam" id="PF20154">
    <property type="entry name" value="LNT_N"/>
    <property type="match status" value="1"/>
</dbReference>
<feature type="transmembrane region" description="Helical" evidence="9">
    <location>
        <begin position="130"/>
        <end position="155"/>
    </location>
</feature>
<dbReference type="GO" id="GO:0016410">
    <property type="term" value="F:N-acyltransferase activity"/>
    <property type="evidence" value="ECO:0007669"/>
    <property type="project" value="UniProtKB-UniRule"/>
</dbReference>
<keyword evidence="7 9" id="KW-0472">Membrane</keyword>
<dbReference type="HAMAP" id="MF_01148">
    <property type="entry name" value="Lnt"/>
    <property type="match status" value="1"/>
</dbReference>
<accession>A0A2R8BLE3</accession>
<dbReference type="Pfam" id="PF00795">
    <property type="entry name" value="CN_hydrolase"/>
    <property type="match status" value="1"/>
</dbReference>
<evidence type="ECO:0000256" key="6">
    <source>
        <dbReference type="ARBA" id="ARBA00022989"/>
    </source>
</evidence>